<organism evidence="2 3">
    <name type="scientific">Thalictrum thalictroides</name>
    <name type="common">Rue-anemone</name>
    <name type="synonym">Anemone thalictroides</name>
    <dbReference type="NCBI Taxonomy" id="46969"/>
    <lineage>
        <taxon>Eukaryota</taxon>
        <taxon>Viridiplantae</taxon>
        <taxon>Streptophyta</taxon>
        <taxon>Embryophyta</taxon>
        <taxon>Tracheophyta</taxon>
        <taxon>Spermatophyta</taxon>
        <taxon>Magnoliopsida</taxon>
        <taxon>Ranunculales</taxon>
        <taxon>Ranunculaceae</taxon>
        <taxon>Thalictroideae</taxon>
        <taxon>Thalictrum</taxon>
    </lineage>
</organism>
<name>A0A7J6WH50_THATH</name>
<gene>
    <name evidence="2" type="ORF">FRX31_013649</name>
</gene>
<accession>A0A7J6WH50</accession>
<protein>
    <submittedName>
        <fullName evidence="2">Uncharacterized protein</fullName>
    </submittedName>
</protein>
<proteinExistence type="predicted"/>
<comment type="caution">
    <text evidence="2">The sequence shown here is derived from an EMBL/GenBank/DDBJ whole genome shotgun (WGS) entry which is preliminary data.</text>
</comment>
<evidence type="ECO:0000313" key="2">
    <source>
        <dbReference type="EMBL" id="KAF5196764.1"/>
    </source>
</evidence>
<evidence type="ECO:0000313" key="3">
    <source>
        <dbReference type="Proteomes" id="UP000554482"/>
    </source>
</evidence>
<sequence>MNRFDLGSSPSYAQMCRSKEIDKEEGASVQHQDIFLIGDISTSKNWDLMVTCKADGKSPKWKWCEEKVRGVFKNASFAFMGNNEALISLSTLEEVDRITSMPTLESWEGNFLFKKWCPDDGILSDLSEDGVVSNIYVGIHGLLYHLRTASTLKRIAQMWGFSNISNVKEGLFKNDRCGFSIEKGSVFNIPRILFVKEANRRFPVLIEMIVPSVTNVEDGSKIAEKRSGGPSRYSASDIFIGDQRQGLMLECTSNSSLSQPPGFERPRTHMLPQSLPPREYVSSPAERNSFSPLNSEEGQAHNVDFILNAPGHFQTAGPDLVVGLGEEPLNPVNHLYGQRQRRSRSLRRGLHIHRNPLGLGPRNQLIRNEIARLGNRRGRSRTRTVGKENVEAQAPGPIMNDAPSSSSNEVSKVCETPIMSTECGNLSSRRENLIREVAISLRRSSHEGDLRNIINWVVIPLAQDLGLFSPLGRVGRERLF</sequence>
<reference evidence="2 3" key="1">
    <citation type="submission" date="2020-06" db="EMBL/GenBank/DDBJ databases">
        <title>Transcriptomic and genomic resources for Thalictrum thalictroides and T. hernandezii: Facilitating candidate gene discovery in an emerging model plant lineage.</title>
        <authorList>
            <person name="Arias T."/>
            <person name="Riano-Pachon D.M."/>
            <person name="Di Stilio V.S."/>
        </authorList>
    </citation>
    <scope>NUCLEOTIDE SEQUENCE [LARGE SCALE GENOMIC DNA]</scope>
    <source>
        <strain evidence="3">cv. WT478/WT964</strain>
        <tissue evidence="2">Leaves</tissue>
    </source>
</reference>
<feature type="region of interest" description="Disordered" evidence="1">
    <location>
        <begin position="254"/>
        <end position="273"/>
    </location>
</feature>
<evidence type="ECO:0000256" key="1">
    <source>
        <dbReference type="SAM" id="MobiDB-lite"/>
    </source>
</evidence>
<keyword evidence="3" id="KW-1185">Reference proteome</keyword>
<dbReference type="Proteomes" id="UP000554482">
    <property type="component" value="Unassembled WGS sequence"/>
</dbReference>
<dbReference type="AlphaFoldDB" id="A0A7J6WH50"/>
<dbReference type="EMBL" id="JABWDY010015556">
    <property type="protein sequence ID" value="KAF5196764.1"/>
    <property type="molecule type" value="Genomic_DNA"/>
</dbReference>